<protein>
    <submittedName>
        <fullName evidence="2">Glyoxalase/bleomycin resistance protein/dioxygenase superfamily protein</fullName>
    </submittedName>
</protein>
<organism evidence="2 3">
    <name type="scientific">Pedobacter alluvionis</name>
    <dbReference type="NCBI Taxonomy" id="475253"/>
    <lineage>
        <taxon>Bacteria</taxon>
        <taxon>Pseudomonadati</taxon>
        <taxon>Bacteroidota</taxon>
        <taxon>Sphingobacteriia</taxon>
        <taxon>Sphingobacteriales</taxon>
        <taxon>Sphingobacteriaceae</taxon>
        <taxon>Pedobacter</taxon>
    </lineage>
</organism>
<dbReference type="EMBL" id="RCCK01000018">
    <property type="protein sequence ID" value="RLJ69203.1"/>
    <property type="molecule type" value="Genomic_DNA"/>
</dbReference>
<dbReference type="SUPFAM" id="SSF54593">
    <property type="entry name" value="Glyoxalase/Bleomycin resistance protein/Dihydroxybiphenyl dioxygenase"/>
    <property type="match status" value="1"/>
</dbReference>
<dbReference type="PROSITE" id="PS51819">
    <property type="entry name" value="VOC"/>
    <property type="match status" value="1"/>
</dbReference>
<sequence>MLVYCRKFECKTILLNGLKNKKIYHAREGQIAKNLTFNTFTYNQVKIYIMNIKYAHTNIITKDWKELARFYEIVFNCIAVPPIRNYQGEWLEKGTGVFNANLQGVQLRLPGYGDNGPTLEIYQYSEMINAERHLANQKGFGHIAFKVEDIAGVLAIALKNGASKIGELSEHHFDNIGVFRFIYISDPDGNIIELLNWS</sequence>
<dbReference type="InterPro" id="IPR029068">
    <property type="entry name" value="Glyas_Bleomycin-R_OHBP_Dase"/>
</dbReference>
<dbReference type="Pfam" id="PF00903">
    <property type="entry name" value="Glyoxalase"/>
    <property type="match status" value="1"/>
</dbReference>
<dbReference type="GO" id="GO:0051213">
    <property type="term" value="F:dioxygenase activity"/>
    <property type="evidence" value="ECO:0007669"/>
    <property type="project" value="UniProtKB-KW"/>
</dbReference>
<proteinExistence type="predicted"/>
<reference evidence="2 3" key="1">
    <citation type="submission" date="2018-10" db="EMBL/GenBank/DDBJ databases">
        <title>Genomic Encyclopedia of Archaeal and Bacterial Type Strains, Phase II (KMG-II): from individual species to whole genera.</title>
        <authorList>
            <person name="Goeker M."/>
        </authorList>
    </citation>
    <scope>NUCLEOTIDE SEQUENCE [LARGE SCALE GENOMIC DNA]</scope>
    <source>
        <strain evidence="2 3">DSM 19624</strain>
    </source>
</reference>
<comment type="caution">
    <text evidence="2">The sequence shown here is derived from an EMBL/GenBank/DDBJ whole genome shotgun (WGS) entry which is preliminary data.</text>
</comment>
<evidence type="ECO:0000259" key="1">
    <source>
        <dbReference type="PROSITE" id="PS51819"/>
    </source>
</evidence>
<evidence type="ECO:0000313" key="3">
    <source>
        <dbReference type="Proteomes" id="UP000273898"/>
    </source>
</evidence>
<keyword evidence="2" id="KW-0223">Dioxygenase</keyword>
<keyword evidence="2" id="KW-0560">Oxidoreductase</keyword>
<dbReference type="Proteomes" id="UP000273898">
    <property type="component" value="Unassembled WGS sequence"/>
</dbReference>
<dbReference type="Gene3D" id="3.10.180.10">
    <property type="entry name" value="2,3-Dihydroxybiphenyl 1,2-Dioxygenase, domain 1"/>
    <property type="match status" value="1"/>
</dbReference>
<accession>A0A497XL23</accession>
<dbReference type="AlphaFoldDB" id="A0A497XL23"/>
<dbReference type="InterPro" id="IPR004360">
    <property type="entry name" value="Glyas_Fos-R_dOase_dom"/>
</dbReference>
<feature type="domain" description="VOC" evidence="1">
    <location>
        <begin position="53"/>
        <end position="197"/>
    </location>
</feature>
<dbReference type="InterPro" id="IPR037523">
    <property type="entry name" value="VOC_core"/>
</dbReference>
<evidence type="ECO:0000313" key="2">
    <source>
        <dbReference type="EMBL" id="RLJ69203.1"/>
    </source>
</evidence>
<name>A0A497XL23_9SPHI</name>
<gene>
    <name evidence="2" type="ORF">BCL90_5299</name>
</gene>